<keyword evidence="11" id="KW-1185">Reference proteome</keyword>
<dbReference type="STRING" id="1072389.K1XP03"/>
<comment type="subcellular location">
    <subcellularLocation>
        <location evidence="1">Secreted</location>
        <location evidence="1">Cell wall</location>
    </subcellularLocation>
</comment>
<dbReference type="OMA" id="NTFGAEK"/>
<evidence type="ECO:0000256" key="8">
    <source>
        <dbReference type="SAM" id="MobiDB-lite"/>
    </source>
</evidence>
<reference evidence="10 11" key="1">
    <citation type="journal article" date="2012" name="BMC Genomics">
        <title>Sequencing the genome of Marssonina brunnea reveals fungus-poplar co-evolution.</title>
        <authorList>
            <person name="Zhu S."/>
            <person name="Cao Y.-Z."/>
            <person name="Jiang C."/>
            <person name="Tan B.-Y."/>
            <person name="Wang Z."/>
            <person name="Feng S."/>
            <person name="Zhang L."/>
            <person name="Su X.-H."/>
            <person name="Brejova B."/>
            <person name="Vinar T."/>
            <person name="Xu M."/>
            <person name="Wang M.-X."/>
            <person name="Zhang S.-G."/>
            <person name="Huang M.-R."/>
            <person name="Wu R."/>
            <person name="Zhou Y."/>
        </authorList>
    </citation>
    <scope>NUCLEOTIDE SEQUENCE [LARGE SCALE GENOMIC DNA]</scope>
    <source>
        <strain evidence="10 11">MB_m1</strain>
    </source>
</reference>
<dbReference type="RefSeq" id="XP_007295308.1">
    <property type="nucleotide sequence ID" value="XM_007295246.1"/>
</dbReference>
<dbReference type="Proteomes" id="UP000006753">
    <property type="component" value="Unassembled WGS sequence"/>
</dbReference>
<dbReference type="AlphaFoldDB" id="K1XP03"/>
<evidence type="ECO:0000256" key="3">
    <source>
        <dbReference type="ARBA" id="ARBA00022512"/>
    </source>
</evidence>
<dbReference type="OrthoDB" id="941679at2759"/>
<dbReference type="GO" id="GO:0042973">
    <property type="term" value="F:glucan endo-1,3-beta-D-glucosidase activity"/>
    <property type="evidence" value="ECO:0007669"/>
    <property type="project" value="TreeGrafter"/>
</dbReference>
<feature type="compositionally biased region" description="Low complexity" evidence="8">
    <location>
        <begin position="86"/>
        <end position="100"/>
    </location>
</feature>
<evidence type="ECO:0000256" key="9">
    <source>
        <dbReference type="SAM" id="SignalP"/>
    </source>
</evidence>
<dbReference type="GO" id="GO:0009277">
    <property type="term" value="C:fungal-type cell wall"/>
    <property type="evidence" value="ECO:0007669"/>
    <property type="project" value="TreeGrafter"/>
</dbReference>
<dbReference type="SUPFAM" id="SSF51445">
    <property type="entry name" value="(Trans)glycosidases"/>
    <property type="match status" value="1"/>
</dbReference>
<dbReference type="GO" id="GO:0005576">
    <property type="term" value="C:extracellular region"/>
    <property type="evidence" value="ECO:0007669"/>
    <property type="project" value="TreeGrafter"/>
</dbReference>
<sequence>MKSTTLTLTFAALSVSLIQLVAAQPHRVRHPRLHKKGNVVVTVVNTVYATPTEAPKVVVYVDQNGIPVATVVDHPEVTVPPEPAYTPSSTRSSSTSSSSPPVKPPYVANTAPKGYPVGNPPMPAYAPAPVETPAAPVETPAPGYVPVPVETPAAPVEDEDEKEKAPLPAYSPVPMEKPAAPSSGDKSGFGLVYSPYKADGTCKTQKDVSLDFESISKDYTLIRLYGTDCDQVATVLPVIKERGIKLFAGIFEITDLQSEVNTIAEAADGDWSNFHTISVGNELVNFGKATPEAIVAAIGEARGLLKAAGYTGNVVAVDTLVAARANPSICDASDYCAVNCHPFFDGNVAAEDSGKFLTEQTATLKEKLADKNMKVVVAETGWPWQGLTNGKAVPSLTNQQAAIKSIKTSYSDSPESVILFTAFNDLWKTNDASQYQAEEFWGLDGQFAPSG</sequence>
<dbReference type="Pfam" id="PF00332">
    <property type="entry name" value="Glyco_hydro_17"/>
    <property type="match status" value="1"/>
</dbReference>
<dbReference type="GO" id="GO:0005975">
    <property type="term" value="P:carbohydrate metabolic process"/>
    <property type="evidence" value="ECO:0007669"/>
    <property type="project" value="InterPro"/>
</dbReference>
<feature type="region of interest" description="Disordered" evidence="8">
    <location>
        <begin position="154"/>
        <end position="186"/>
    </location>
</feature>
<evidence type="ECO:0000313" key="10">
    <source>
        <dbReference type="EMBL" id="EKD14189.1"/>
    </source>
</evidence>
<evidence type="ECO:0000256" key="5">
    <source>
        <dbReference type="ARBA" id="ARBA00022729"/>
    </source>
</evidence>
<accession>K1XP03</accession>
<evidence type="ECO:0000256" key="4">
    <source>
        <dbReference type="ARBA" id="ARBA00022525"/>
    </source>
</evidence>
<comment type="similarity">
    <text evidence="2 7">Belongs to the glycosyl hydrolase 17 family.</text>
</comment>
<dbReference type="GO" id="GO:0071555">
    <property type="term" value="P:cell wall organization"/>
    <property type="evidence" value="ECO:0007669"/>
    <property type="project" value="TreeGrafter"/>
</dbReference>
<dbReference type="EMBL" id="JH921446">
    <property type="protein sequence ID" value="EKD14189.1"/>
    <property type="molecule type" value="Genomic_DNA"/>
</dbReference>
<dbReference type="KEGG" id="mbe:MBM_07419"/>
<keyword evidence="3" id="KW-0134">Cell wall</keyword>
<dbReference type="InParanoid" id="K1XP03"/>
<evidence type="ECO:0000313" key="11">
    <source>
        <dbReference type="Proteomes" id="UP000006753"/>
    </source>
</evidence>
<gene>
    <name evidence="10" type="ORF">MBM_07419</name>
</gene>
<keyword evidence="5 9" id="KW-0732">Signal</keyword>
<feature type="chain" id="PRO_5003853436" evidence="9">
    <location>
        <begin position="24"/>
        <end position="451"/>
    </location>
</feature>
<dbReference type="GO" id="GO:0009986">
    <property type="term" value="C:cell surface"/>
    <property type="evidence" value="ECO:0007669"/>
    <property type="project" value="TreeGrafter"/>
</dbReference>
<organism evidence="10 11">
    <name type="scientific">Marssonina brunnea f. sp. multigermtubi (strain MB_m1)</name>
    <name type="common">Marssonina leaf spot fungus</name>
    <dbReference type="NCBI Taxonomy" id="1072389"/>
    <lineage>
        <taxon>Eukaryota</taxon>
        <taxon>Fungi</taxon>
        <taxon>Dikarya</taxon>
        <taxon>Ascomycota</taxon>
        <taxon>Pezizomycotina</taxon>
        <taxon>Leotiomycetes</taxon>
        <taxon>Helotiales</taxon>
        <taxon>Drepanopezizaceae</taxon>
        <taxon>Drepanopeziza</taxon>
    </lineage>
</organism>
<evidence type="ECO:0000256" key="2">
    <source>
        <dbReference type="ARBA" id="ARBA00008773"/>
    </source>
</evidence>
<dbReference type="InterPro" id="IPR050732">
    <property type="entry name" value="Beta-glucan_modifiers"/>
</dbReference>
<dbReference type="FunCoup" id="K1XP03">
    <property type="interactions" value="103"/>
</dbReference>
<dbReference type="PANTHER" id="PTHR16631:SF14">
    <property type="entry name" value="FAMILY 17 GLUCOSIDASE SCW10-RELATED"/>
    <property type="match status" value="1"/>
</dbReference>
<dbReference type="HOGENOM" id="CLU_027285_1_1_1"/>
<feature type="signal peptide" evidence="9">
    <location>
        <begin position="1"/>
        <end position="23"/>
    </location>
</feature>
<evidence type="ECO:0000256" key="6">
    <source>
        <dbReference type="ARBA" id="ARBA00022801"/>
    </source>
</evidence>
<dbReference type="GeneID" id="18763354"/>
<dbReference type="eggNOG" id="ENOG502QTKT">
    <property type="taxonomic scope" value="Eukaryota"/>
</dbReference>
<protein>
    <submittedName>
        <fullName evidence="10">Cell wall glucanase</fullName>
    </submittedName>
</protein>
<keyword evidence="4" id="KW-0964">Secreted</keyword>
<evidence type="ECO:0000256" key="1">
    <source>
        <dbReference type="ARBA" id="ARBA00004191"/>
    </source>
</evidence>
<keyword evidence="6" id="KW-0378">Hydrolase</keyword>
<feature type="region of interest" description="Disordered" evidence="8">
    <location>
        <begin position="77"/>
        <end position="107"/>
    </location>
</feature>
<dbReference type="InterPro" id="IPR017853">
    <property type="entry name" value="GH"/>
</dbReference>
<dbReference type="PANTHER" id="PTHR16631">
    <property type="entry name" value="GLUCAN 1,3-BETA-GLUCOSIDASE"/>
    <property type="match status" value="1"/>
</dbReference>
<dbReference type="InterPro" id="IPR000490">
    <property type="entry name" value="Glyco_hydro_17"/>
</dbReference>
<evidence type="ECO:0000256" key="7">
    <source>
        <dbReference type="RuleBase" id="RU004335"/>
    </source>
</evidence>
<name>K1XP03_MARBU</name>
<proteinExistence type="inferred from homology"/>
<dbReference type="Gene3D" id="3.20.20.80">
    <property type="entry name" value="Glycosidases"/>
    <property type="match status" value="2"/>
</dbReference>